<feature type="transmembrane region" description="Helical" evidence="1">
    <location>
        <begin position="80"/>
        <end position="101"/>
    </location>
</feature>
<organism evidence="2 3">
    <name type="scientific">Pedobacter panaciterrae</name>
    <dbReference type="NCBI Taxonomy" id="363849"/>
    <lineage>
        <taxon>Bacteria</taxon>
        <taxon>Pseudomonadati</taxon>
        <taxon>Bacteroidota</taxon>
        <taxon>Sphingobacteriia</taxon>
        <taxon>Sphingobacteriales</taxon>
        <taxon>Sphingobacteriaceae</taxon>
        <taxon>Pedobacter</taxon>
    </lineage>
</organism>
<accession>A0ABU8NJP6</accession>
<name>A0ABU8NJP6_9SPHI</name>
<sequence>MTRQKSRLILFLPAIILILNELVRTFLRPIYGRKEYGLVSETLGWLPNFLAPLAFMSIAIVIIILVEGSSDKLVSKKSKLLLLFAFAITGLTGFLVHEITQKGTGLTFDVNDIYATIAGVFFGAYLFYIILLNKKRKSAPRLQ</sequence>
<evidence type="ECO:0008006" key="4">
    <source>
        <dbReference type="Google" id="ProtNLM"/>
    </source>
</evidence>
<proteinExistence type="predicted"/>
<keyword evidence="1" id="KW-1133">Transmembrane helix</keyword>
<keyword evidence="1" id="KW-0812">Transmembrane</keyword>
<evidence type="ECO:0000313" key="2">
    <source>
        <dbReference type="EMBL" id="MEJ2902421.1"/>
    </source>
</evidence>
<feature type="transmembrane region" description="Helical" evidence="1">
    <location>
        <begin position="49"/>
        <end position="68"/>
    </location>
</feature>
<keyword evidence="1" id="KW-0472">Membrane</keyword>
<protein>
    <recommendedName>
        <fullName evidence="4">VanZ like protein</fullName>
    </recommendedName>
</protein>
<keyword evidence="3" id="KW-1185">Reference proteome</keyword>
<gene>
    <name evidence="2" type="ORF">WAE58_08285</name>
</gene>
<dbReference type="Proteomes" id="UP001378956">
    <property type="component" value="Unassembled WGS sequence"/>
</dbReference>
<dbReference type="RefSeq" id="WP_337716119.1">
    <property type="nucleotide sequence ID" value="NZ_JBBEUB010000002.1"/>
</dbReference>
<evidence type="ECO:0000313" key="3">
    <source>
        <dbReference type="Proteomes" id="UP001378956"/>
    </source>
</evidence>
<feature type="transmembrane region" description="Helical" evidence="1">
    <location>
        <begin position="113"/>
        <end position="132"/>
    </location>
</feature>
<evidence type="ECO:0000256" key="1">
    <source>
        <dbReference type="SAM" id="Phobius"/>
    </source>
</evidence>
<reference evidence="2 3" key="1">
    <citation type="submission" date="2024-03" db="EMBL/GenBank/DDBJ databases">
        <title>Sequence of Lycoming College Course Isolates.</title>
        <authorList>
            <person name="Plotts O."/>
            <person name="Newman J."/>
        </authorList>
    </citation>
    <scope>NUCLEOTIDE SEQUENCE [LARGE SCALE GENOMIC DNA]</scope>
    <source>
        <strain evidence="2 3">CJB-3</strain>
    </source>
</reference>
<comment type="caution">
    <text evidence="2">The sequence shown here is derived from an EMBL/GenBank/DDBJ whole genome shotgun (WGS) entry which is preliminary data.</text>
</comment>
<dbReference type="EMBL" id="JBBEUB010000002">
    <property type="protein sequence ID" value="MEJ2902421.1"/>
    <property type="molecule type" value="Genomic_DNA"/>
</dbReference>